<sequence length="102" mass="11029">MDENQEPARCMVELPTKTREFLSELSPDDIATIKTGLPIIRMIVGFGKVTKWLAITTIGIAVGAVHVLGIGDENPGLVSSATCLNAVSDCKSELARLFKNYH</sequence>
<gene>
    <name evidence="1" type="ORF">G6N74_03770</name>
</gene>
<keyword evidence="2" id="KW-1185">Reference proteome</keyword>
<dbReference type="RefSeq" id="WP_165114555.1">
    <property type="nucleotide sequence ID" value="NZ_JAAKZG010000002.1"/>
</dbReference>
<organism evidence="1 2">
    <name type="scientific">Mesorhizobium zhangyense</name>
    <dbReference type="NCBI Taxonomy" id="1776730"/>
    <lineage>
        <taxon>Bacteria</taxon>
        <taxon>Pseudomonadati</taxon>
        <taxon>Pseudomonadota</taxon>
        <taxon>Alphaproteobacteria</taxon>
        <taxon>Hyphomicrobiales</taxon>
        <taxon>Phyllobacteriaceae</taxon>
        <taxon>Mesorhizobium</taxon>
    </lineage>
</organism>
<protein>
    <submittedName>
        <fullName evidence="1">Uncharacterized protein</fullName>
    </submittedName>
</protein>
<comment type="caution">
    <text evidence="1">The sequence shown here is derived from an EMBL/GenBank/DDBJ whole genome shotgun (WGS) entry which is preliminary data.</text>
</comment>
<dbReference type="EMBL" id="JAAKZG010000002">
    <property type="protein sequence ID" value="NGN40172.1"/>
    <property type="molecule type" value="Genomic_DNA"/>
</dbReference>
<accession>A0A7C9VA60</accession>
<reference evidence="1 2" key="1">
    <citation type="submission" date="2020-02" db="EMBL/GenBank/DDBJ databases">
        <title>Genome sequence of the type strain CGMCC 1.15528 of Mesorhizobium zhangyense.</title>
        <authorList>
            <person name="Gao J."/>
            <person name="Sun J."/>
        </authorList>
    </citation>
    <scope>NUCLEOTIDE SEQUENCE [LARGE SCALE GENOMIC DNA]</scope>
    <source>
        <strain evidence="1 2">CGMCC 1.15528</strain>
    </source>
</reference>
<evidence type="ECO:0000313" key="2">
    <source>
        <dbReference type="Proteomes" id="UP000481252"/>
    </source>
</evidence>
<dbReference type="Proteomes" id="UP000481252">
    <property type="component" value="Unassembled WGS sequence"/>
</dbReference>
<dbReference type="AlphaFoldDB" id="A0A7C9VA60"/>
<evidence type="ECO:0000313" key="1">
    <source>
        <dbReference type="EMBL" id="NGN40172.1"/>
    </source>
</evidence>
<proteinExistence type="predicted"/>
<name>A0A7C9VA60_9HYPH</name>